<protein>
    <submittedName>
        <fullName evidence="2">Macrophage receptor MARCO</fullName>
    </submittedName>
</protein>
<feature type="compositionally biased region" description="Gly residues" evidence="1">
    <location>
        <begin position="173"/>
        <end position="182"/>
    </location>
</feature>
<feature type="compositionally biased region" description="Low complexity" evidence="1">
    <location>
        <begin position="146"/>
        <end position="163"/>
    </location>
</feature>
<dbReference type="Proteomes" id="UP000094527">
    <property type="component" value="Unassembled WGS sequence"/>
</dbReference>
<comment type="caution">
    <text evidence="2">The sequence shown here is derived from an EMBL/GenBank/DDBJ whole genome shotgun (WGS) entry which is preliminary data.</text>
</comment>
<sequence length="313" mass="33179">MKSQSEKCDLRNEGNCCSLQISENFASTVNPRIVSVHELWKRQTRSIGSCPPGCIRRKRRRLGFTGSRPVTAISSQNGNGYRRENGHHTKQSDTERATELDRAELGRSAGETGLPGDVGLPGAPGYAGMPGAPGYAGMPGSPGDVGMPGAPGSSGMPGAPGYPGIRGTQGRAGLPGGRGNMGAQGLQGPPGERGYSGSQGRAGSSGEPGLQGPSGESGQTGYSYNHHEEYNNHLVKSRGDQGNPLEDPAAYEVSTRKPRNDTQIPEFLRLLDHPECKDEVDHKALMQDLKNRGKVSFMILVDLDESVYCIVHA</sequence>
<feature type="compositionally biased region" description="Polar residues" evidence="1">
    <location>
        <begin position="214"/>
        <end position="223"/>
    </location>
</feature>
<dbReference type="OMA" id="TRINNGC"/>
<accession>A0A1D2N6E1</accession>
<name>A0A1D2N6E1_ORCCI</name>
<feature type="compositionally biased region" description="Basic and acidic residues" evidence="1">
    <location>
        <begin position="81"/>
        <end position="99"/>
    </location>
</feature>
<keyword evidence="3" id="KW-1185">Reference proteome</keyword>
<reference evidence="2 3" key="1">
    <citation type="journal article" date="2016" name="Genome Biol. Evol.">
        <title>Gene Family Evolution Reflects Adaptation to Soil Environmental Stressors in the Genome of the Collembolan Orchesella cincta.</title>
        <authorList>
            <person name="Faddeeva-Vakhrusheva A."/>
            <person name="Derks M.F."/>
            <person name="Anvar S.Y."/>
            <person name="Agamennone V."/>
            <person name="Suring W."/>
            <person name="Smit S."/>
            <person name="van Straalen N.M."/>
            <person name="Roelofs D."/>
        </authorList>
    </citation>
    <scope>NUCLEOTIDE SEQUENCE [LARGE SCALE GENOMIC DNA]</scope>
    <source>
        <tissue evidence="2">Mixed pool</tissue>
    </source>
</reference>
<evidence type="ECO:0000313" key="2">
    <source>
        <dbReference type="EMBL" id="ODN00645.1"/>
    </source>
</evidence>
<dbReference type="EMBL" id="LJIJ01000195">
    <property type="protein sequence ID" value="ODN00645.1"/>
    <property type="molecule type" value="Genomic_DNA"/>
</dbReference>
<dbReference type="AlphaFoldDB" id="A0A1D2N6E1"/>
<dbReference type="InterPro" id="IPR008160">
    <property type="entry name" value="Collagen"/>
</dbReference>
<feature type="region of interest" description="Disordered" evidence="1">
    <location>
        <begin position="68"/>
        <end position="99"/>
    </location>
</feature>
<feature type="region of interest" description="Disordered" evidence="1">
    <location>
        <begin position="146"/>
        <end position="260"/>
    </location>
</feature>
<keyword evidence="2" id="KW-0675">Receptor</keyword>
<dbReference type="PANTHER" id="PTHR24637">
    <property type="entry name" value="COLLAGEN"/>
    <property type="match status" value="1"/>
</dbReference>
<proteinExistence type="predicted"/>
<evidence type="ECO:0000313" key="3">
    <source>
        <dbReference type="Proteomes" id="UP000094527"/>
    </source>
</evidence>
<dbReference type="Pfam" id="PF01391">
    <property type="entry name" value="Collagen"/>
    <property type="match status" value="1"/>
</dbReference>
<dbReference type="PANTHER" id="PTHR24637:SF421">
    <property type="entry name" value="CUTICLE COLLAGEN DPY-2"/>
    <property type="match status" value="1"/>
</dbReference>
<dbReference type="OrthoDB" id="5983381at2759"/>
<gene>
    <name evidence="2" type="ORF">Ocin01_06044</name>
</gene>
<dbReference type="STRING" id="48709.A0A1D2N6E1"/>
<organism evidence="2 3">
    <name type="scientific">Orchesella cincta</name>
    <name type="common">Springtail</name>
    <name type="synonym">Podura cincta</name>
    <dbReference type="NCBI Taxonomy" id="48709"/>
    <lineage>
        <taxon>Eukaryota</taxon>
        <taxon>Metazoa</taxon>
        <taxon>Ecdysozoa</taxon>
        <taxon>Arthropoda</taxon>
        <taxon>Hexapoda</taxon>
        <taxon>Collembola</taxon>
        <taxon>Entomobryomorpha</taxon>
        <taxon>Entomobryoidea</taxon>
        <taxon>Orchesellidae</taxon>
        <taxon>Orchesellinae</taxon>
        <taxon>Orchesella</taxon>
    </lineage>
</organism>
<evidence type="ECO:0000256" key="1">
    <source>
        <dbReference type="SAM" id="MobiDB-lite"/>
    </source>
</evidence>